<keyword evidence="2" id="KW-0677">Repeat</keyword>
<evidence type="ECO:0000313" key="5">
    <source>
        <dbReference type="Proteomes" id="UP001642409"/>
    </source>
</evidence>
<organism evidence="3">
    <name type="scientific">Hexamita inflata</name>
    <dbReference type="NCBI Taxonomy" id="28002"/>
    <lineage>
        <taxon>Eukaryota</taxon>
        <taxon>Metamonada</taxon>
        <taxon>Diplomonadida</taxon>
        <taxon>Hexamitidae</taxon>
        <taxon>Hexamitinae</taxon>
        <taxon>Hexamita</taxon>
    </lineage>
</organism>
<dbReference type="EMBL" id="CAXDID020000098">
    <property type="protein sequence ID" value="CAL6025253.1"/>
    <property type="molecule type" value="Genomic_DNA"/>
</dbReference>
<evidence type="ECO:0000313" key="4">
    <source>
        <dbReference type="EMBL" id="CAL6025253.1"/>
    </source>
</evidence>
<proteinExistence type="predicted"/>
<dbReference type="Gene3D" id="3.80.10.10">
    <property type="entry name" value="Ribonuclease Inhibitor"/>
    <property type="match status" value="6"/>
</dbReference>
<keyword evidence="1" id="KW-0433">Leucine-rich repeat</keyword>
<dbReference type="PROSITE" id="PS51450">
    <property type="entry name" value="LRR"/>
    <property type="match status" value="10"/>
</dbReference>
<dbReference type="InterPro" id="IPR001611">
    <property type="entry name" value="Leu-rich_rpt"/>
</dbReference>
<dbReference type="InterPro" id="IPR050836">
    <property type="entry name" value="SDS22/Internalin_LRR"/>
</dbReference>
<name>A0AA86PJ02_9EUKA</name>
<dbReference type="InterPro" id="IPR025875">
    <property type="entry name" value="Leu-rich_rpt_4"/>
</dbReference>
<keyword evidence="5" id="KW-1185">Reference proteome</keyword>
<dbReference type="SUPFAM" id="SSF52058">
    <property type="entry name" value="L domain-like"/>
    <property type="match status" value="3"/>
</dbReference>
<accession>A0AA86PJ02</accession>
<dbReference type="AlphaFoldDB" id="A0AA86PJ02"/>
<reference evidence="3" key="1">
    <citation type="submission" date="2023-06" db="EMBL/GenBank/DDBJ databases">
        <authorList>
            <person name="Kurt Z."/>
        </authorList>
    </citation>
    <scope>NUCLEOTIDE SEQUENCE</scope>
</reference>
<sequence>MNVKYLTIRACNLLSLKELKNITSLEFLDISFNPVFSLKEVEDHKKLITLIIQNTMILDVSQVSELLCLQEFNAENCFIVNARPLIDHPNFVPKWISLQQAPDPEQIQIYLDSYGNDRENYEKIKDLLTQLPDYLTQMIQRYAPLVQNGQLSIENDQDITEFNFSDMIQADDVKFNLCLNISFNITPKQLKKLTITNSNLISIEGIQKIVTLEYLNVSNNLLMFIKPIQTLVYLKQVFVDGNMIHDLEVIKNLPNFAWNPVKIQKQATKEDYMIVLKELYTESRALELIKLFQSNRELDTQFFCMTHFKNQVQGKILKITNNQEINNIQFADYFDIEELCIQNCYNIYFTKSPTKITKLTMNNCKLTTTKIQGLEQMKQLTDLNLGLNVLTDDSLEIIGNLKYLTYLNISQNRFNNTSKLGSLTSLKTLDLNQNAIITLDGVEQLKQLENLDVSYNKLSQINQLESLTYINTLNISNNQISSIQCISKLLNIVYLNISYNQILSVQICKIFNKLVDLRTHGNKIQDFPTIMSHQNCKPIWQTPQNELSDQDYKNSRQITKLKMGQKYNQNSEKILFKYLGKISNNELVIWNDNEIMNLQIADVFRVKKITIENCENIVFEMAPTYVQVLSVRNSKLRHVTNIYQMTQLIDLDLSNNSIRDVSEIGALVDLISLNLSQNDIYRIDELKYLLKLQYLNISNNKILMCEPLKDLQITKLFINVNLINDLEFITKMKNFQLIWVSTYSHHHEPLAVIDYQNYLGDNFGTFKTAQKMMNDLEYQRAQITQILNNAQIFIRYQSKVIDKKLIIQNEPKLTSIHFTDIFSILELKINNCENINFLQVPKQVTNLSVNNCGLIDVTGIEQMKQLRSLNLNNNKLIFIQPVQQLQNLTFFSADFNFISDFDTITLLPKFNKSFFYYQNTPSKKDLENYIHCTNSVLTLQQLIDKIETYENTTHNKRDTLLNEYDIRMIQKYRTEVQQYQVERRKYKLEIRDTHELRDFAFVDKIQVSHQHLFQLCIHYCPNVQFYRTPINIKNLYVNNCGLKKINGIEKMKQLQQLYLYNNEIVNIQYLKDLKGLRHLDLRNNKIFDFSALDGHPYKNQTNDCQGYYLYSQMVPTAQEIEDANK</sequence>
<evidence type="ECO:0000256" key="1">
    <source>
        <dbReference type="ARBA" id="ARBA00022614"/>
    </source>
</evidence>
<dbReference type="Pfam" id="PF12799">
    <property type="entry name" value="LRR_4"/>
    <property type="match status" value="2"/>
</dbReference>
<evidence type="ECO:0000313" key="3">
    <source>
        <dbReference type="EMBL" id="CAI9936770.1"/>
    </source>
</evidence>
<gene>
    <name evidence="3" type="ORF">HINF_LOCUS24415</name>
    <name evidence="4" type="ORF">HINF_LOCUS30091</name>
</gene>
<dbReference type="InterPro" id="IPR032675">
    <property type="entry name" value="LRR_dom_sf"/>
</dbReference>
<dbReference type="PANTHER" id="PTHR46652:SF7">
    <property type="entry name" value="LEUCINE-RICH REPEAT AND IQ DOMAIN-CONTAINING PROTEIN 1"/>
    <property type="match status" value="1"/>
</dbReference>
<reference evidence="4 5" key="2">
    <citation type="submission" date="2024-07" db="EMBL/GenBank/DDBJ databases">
        <authorList>
            <person name="Akdeniz Z."/>
        </authorList>
    </citation>
    <scope>NUCLEOTIDE SEQUENCE [LARGE SCALE GENOMIC DNA]</scope>
</reference>
<dbReference type="PANTHER" id="PTHR46652">
    <property type="entry name" value="LEUCINE-RICH REPEAT AND IQ DOMAIN-CONTAINING PROTEIN 1-RELATED"/>
    <property type="match status" value="1"/>
</dbReference>
<dbReference type="SMART" id="SM00365">
    <property type="entry name" value="LRR_SD22"/>
    <property type="match status" value="12"/>
</dbReference>
<protein>
    <submittedName>
        <fullName evidence="3">Leucine-rich repeat domain-containing protein</fullName>
    </submittedName>
    <submittedName>
        <fullName evidence="4">Leucine-rich_repeat domain-containing protein</fullName>
    </submittedName>
</protein>
<dbReference type="InterPro" id="IPR003591">
    <property type="entry name" value="Leu-rich_rpt_typical-subtyp"/>
</dbReference>
<dbReference type="EMBL" id="CATOUU010000642">
    <property type="protein sequence ID" value="CAI9936770.1"/>
    <property type="molecule type" value="Genomic_DNA"/>
</dbReference>
<dbReference type="SMART" id="SM00369">
    <property type="entry name" value="LRR_TYP"/>
    <property type="match status" value="5"/>
</dbReference>
<dbReference type="Proteomes" id="UP001642409">
    <property type="component" value="Unassembled WGS sequence"/>
</dbReference>
<comment type="caution">
    <text evidence="3">The sequence shown here is derived from an EMBL/GenBank/DDBJ whole genome shotgun (WGS) entry which is preliminary data.</text>
</comment>
<evidence type="ECO:0000256" key="2">
    <source>
        <dbReference type="ARBA" id="ARBA00022737"/>
    </source>
</evidence>